<dbReference type="RefSeq" id="WP_386802096.1">
    <property type="nucleotide sequence ID" value="NZ_JBHTMU010000008.1"/>
</dbReference>
<evidence type="ECO:0000256" key="1">
    <source>
        <dbReference type="SAM" id="MobiDB-lite"/>
    </source>
</evidence>
<dbReference type="Gene3D" id="1.20.58.300">
    <property type="entry name" value="FlgN-like"/>
    <property type="match status" value="1"/>
</dbReference>
<sequence>MSAQKHDPDLTALEALLTRETRALDKGQTEEAVGLLPEKQALLERLEARSAEFEARLPGDTALGEMLTGLRTKLEGNGRRLARLAEAAAALATDLRRIAERHGLGGLYGKTGAARQDPVTRRPRIDQQV</sequence>
<comment type="caution">
    <text evidence="2">The sequence shown here is derived from an EMBL/GenBank/DDBJ whole genome shotgun (WGS) entry which is preliminary data.</text>
</comment>
<feature type="compositionally biased region" description="Basic and acidic residues" evidence="1">
    <location>
        <begin position="118"/>
        <end position="129"/>
    </location>
</feature>
<evidence type="ECO:0000313" key="3">
    <source>
        <dbReference type="Proteomes" id="UP001597135"/>
    </source>
</evidence>
<keyword evidence="3" id="KW-1185">Reference proteome</keyword>
<proteinExistence type="predicted"/>
<reference evidence="3" key="1">
    <citation type="journal article" date="2019" name="Int. J. Syst. Evol. Microbiol.">
        <title>The Global Catalogue of Microorganisms (GCM) 10K type strain sequencing project: providing services to taxonomists for standard genome sequencing and annotation.</title>
        <authorList>
            <consortium name="The Broad Institute Genomics Platform"/>
            <consortium name="The Broad Institute Genome Sequencing Center for Infectious Disease"/>
            <person name="Wu L."/>
            <person name="Ma J."/>
        </authorList>
    </citation>
    <scope>NUCLEOTIDE SEQUENCE [LARGE SCALE GENOMIC DNA]</scope>
    <source>
        <strain evidence="3">CCUG 62953</strain>
    </source>
</reference>
<feature type="region of interest" description="Disordered" evidence="1">
    <location>
        <begin position="107"/>
        <end position="129"/>
    </location>
</feature>
<evidence type="ECO:0008006" key="4">
    <source>
        <dbReference type="Google" id="ProtNLM"/>
    </source>
</evidence>
<organism evidence="2 3">
    <name type="scientific">Litorisediminicola beolgyonensis</name>
    <dbReference type="NCBI Taxonomy" id="1173614"/>
    <lineage>
        <taxon>Bacteria</taxon>
        <taxon>Pseudomonadati</taxon>
        <taxon>Pseudomonadota</taxon>
        <taxon>Alphaproteobacteria</taxon>
        <taxon>Rhodobacterales</taxon>
        <taxon>Paracoccaceae</taxon>
        <taxon>Litorisediminicola</taxon>
    </lineage>
</organism>
<gene>
    <name evidence="2" type="ORF">ACFQ4E_06340</name>
</gene>
<protein>
    <recommendedName>
        <fullName evidence="4">FlgN protein</fullName>
    </recommendedName>
</protein>
<name>A0ABW3ZG90_9RHOB</name>
<dbReference type="Proteomes" id="UP001597135">
    <property type="component" value="Unassembled WGS sequence"/>
</dbReference>
<dbReference type="EMBL" id="JBHTMU010000008">
    <property type="protein sequence ID" value="MFD1342030.1"/>
    <property type="molecule type" value="Genomic_DNA"/>
</dbReference>
<evidence type="ECO:0000313" key="2">
    <source>
        <dbReference type="EMBL" id="MFD1342030.1"/>
    </source>
</evidence>
<accession>A0ABW3ZG90</accession>